<sequence>MRIEPVKAFDDNYIWLLVSDGEAVCIDPGQSAPVAEYLQRNRLRLAQIWITHLHGDHTGGIEDLKKQFPDCRVFGGGDIAARTHDAAEGSVLDFAGCRAEVWAVPGHTDQHLAYLLHGSDGRLHVFCGDTLFSAGCGRVFSGTAQDLYRSLQRFDSLPPATLFYPAHEYTAANLDFAVHIEPDNSDIAAAQTAAADTPTLPVTLAHERRINPFLRIMQPAVRAAVRREMPETDDTPGARFAALRDWKNRF</sequence>
<dbReference type="Proteomes" id="UP001149607">
    <property type="component" value="Chromosome"/>
</dbReference>
<comment type="similarity">
    <text evidence="3 7">Belongs to the metallo-beta-lactamase superfamily. Glyoxalase II family.</text>
</comment>
<evidence type="ECO:0000256" key="3">
    <source>
        <dbReference type="ARBA" id="ARBA00006759"/>
    </source>
</evidence>
<dbReference type="InterPro" id="IPR035680">
    <property type="entry name" value="Clx_II_MBL"/>
</dbReference>
<dbReference type="RefSeq" id="WP_274584985.1">
    <property type="nucleotide sequence ID" value="NZ_CP146598.1"/>
</dbReference>
<comment type="pathway">
    <text evidence="2 7">Secondary metabolite metabolism; methylglyoxal degradation; (R)-lactate from methylglyoxal: step 2/2.</text>
</comment>
<dbReference type="InterPro" id="IPR001279">
    <property type="entry name" value="Metallo-B-lactamas"/>
</dbReference>
<dbReference type="Gene3D" id="3.60.15.10">
    <property type="entry name" value="Ribonuclease Z/Hydroxyacylglutathione hydrolase-like"/>
    <property type="match status" value="1"/>
</dbReference>
<reference evidence="10" key="2">
    <citation type="submission" date="2024-02" db="EMBL/GenBank/DDBJ databases">
        <title>Neisseria leonii sp. nov.</title>
        <authorList>
            <person name="Boutroux M."/>
            <person name="Favre-Rochex S."/>
            <person name="Gorgette O."/>
            <person name="Touak G."/>
            <person name="Muhle E."/>
            <person name="Chesneau O."/>
            <person name="Clermont D."/>
            <person name="Rahi P."/>
        </authorList>
    </citation>
    <scope>NUCLEOTIDE SEQUENCE</scope>
    <source>
        <strain evidence="10">51.81</strain>
    </source>
</reference>
<dbReference type="InterPro" id="IPR032282">
    <property type="entry name" value="HAGH_C"/>
</dbReference>
<dbReference type="GO" id="GO:0046872">
    <property type="term" value="F:metal ion binding"/>
    <property type="evidence" value="ECO:0007669"/>
    <property type="project" value="UniProtKB-KW"/>
</dbReference>
<dbReference type="AlphaFoldDB" id="A0A9X4E8M3"/>
<dbReference type="GO" id="GO:0004416">
    <property type="term" value="F:hydroxyacylglutathione hydrolase activity"/>
    <property type="evidence" value="ECO:0007669"/>
    <property type="project" value="UniProtKB-UniRule"/>
</dbReference>
<feature type="binding site" evidence="7">
    <location>
        <position position="57"/>
    </location>
    <ligand>
        <name>Zn(2+)</name>
        <dbReference type="ChEBI" id="CHEBI:29105"/>
        <label>2</label>
    </ligand>
</feature>
<organism evidence="9">
    <name type="scientific">Neisseria leonii</name>
    <dbReference type="NCBI Taxonomy" id="2995413"/>
    <lineage>
        <taxon>Bacteria</taxon>
        <taxon>Pseudomonadati</taxon>
        <taxon>Pseudomonadota</taxon>
        <taxon>Betaproteobacteria</taxon>
        <taxon>Neisseriales</taxon>
        <taxon>Neisseriaceae</taxon>
        <taxon>Neisseria</taxon>
    </lineage>
</organism>
<evidence type="ECO:0000256" key="5">
    <source>
        <dbReference type="ARBA" id="ARBA00022801"/>
    </source>
</evidence>
<keyword evidence="4 7" id="KW-0479">Metal-binding</keyword>
<comment type="function">
    <text evidence="7">Thiolesterase that catalyzes the hydrolysis of S-D-lactoyl-glutathione to form glutathione and D-lactic acid.</text>
</comment>
<evidence type="ECO:0000313" key="10">
    <source>
        <dbReference type="EMBL" id="WWY04237.1"/>
    </source>
</evidence>
<gene>
    <name evidence="7 9" type="primary">gloB</name>
    <name evidence="9" type="ORF">ORY91_000969</name>
    <name evidence="10" type="ORF">V9W64_08465</name>
</gene>
<evidence type="ECO:0000256" key="6">
    <source>
        <dbReference type="ARBA" id="ARBA00022833"/>
    </source>
</evidence>
<dbReference type="EMBL" id="JAPQFL010000002">
    <property type="protein sequence ID" value="MDD9327563.1"/>
    <property type="molecule type" value="Genomic_DNA"/>
</dbReference>
<dbReference type="EC" id="3.1.2.6" evidence="7"/>
<dbReference type="EMBL" id="CP146598">
    <property type="protein sequence ID" value="WWY04237.1"/>
    <property type="molecule type" value="Genomic_DNA"/>
</dbReference>
<feature type="binding site" evidence="7">
    <location>
        <position position="54"/>
    </location>
    <ligand>
        <name>Zn(2+)</name>
        <dbReference type="ChEBI" id="CHEBI:29105"/>
        <label>1</label>
    </ligand>
</feature>
<evidence type="ECO:0000256" key="2">
    <source>
        <dbReference type="ARBA" id="ARBA00004963"/>
    </source>
</evidence>
<dbReference type="PANTHER" id="PTHR43705:SF1">
    <property type="entry name" value="HYDROXYACYLGLUTATHIONE HYDROLASE GLOB"/>
    <property type="match status" value="1"/>
</dbReference>
<dbReference type="PANTHER" id="PTHR43705">
    <property type="entry name" value="HYDROXYACYLGLUTATHIONE HYDROLASE"/>
    <property type="match status" value="1"/>
</dbReference>
<evidence type="ECO:0000256" key="4">
    <source>
        <dbReference type="ARBA" id="ARBA00022723"/>
    </source>
</evidence>
<dbReference type="PIRSF" id="PIRSF005457">
    <property type="entry name" value="Glx"/>
    <property type="match status" value="1"/>
</dbReference>
<dbReference type="InterPro" id="IPR017782">
    <property type="entry name" value="Hydroxyacylglutathione_Hdrlase"/>
</dbReference>
<name>A0A9X4E8M3_9NEIS</name>
<dbReference type="InterPro" id="IPR050110">
    <property type="entry name" value="Glyoxalase_II_hydrolase"/>
</dbReference>
<dbReference type="Pfam" id="PF16123">
    <property type="entry name" value="HAGH_C"/>
    <property type="match status" value="1"/>
</dbReference>
<evidence type="ECO:0000256" key="7">
    <source>
        <dbReference type="HAMAP-Rule" id="MF_01374"/>
    </source>
</evidence>
<reference evidence="9" key="1">
    <citation type="submission" date="2022-10" db="EMBL/GenBank/DDBJ databases">
        <authorList>
            <person name="Boutroux M."/>
        </authorList>
    </citation>
    <scope>NUCLEOTIDE SEQUENCE</scope>
    <source>
        <strain evidence="9">51.81</strain>
    </source>
</reference>
<evidence type="ECO:0000313" key="9">
    <source>
        <dbReference type="EMBL" id="MDD9327563.1"/>
    </source>
</evidence>
<feature type="binding site" evidence="7">
    <location>
        <position position="167"/>
    </location>
    <ligand>
        <name>Zn(2+)</name>
        <dbReference type="ChEBI" id="CHEBI:29105"/>
        <label>2</label>
    </ligand>
</feature>
<dbReference type="Pfam" id="PF00753">
    <property type="entry name" value="Lactamase_B"/>
    <property type="match status" value="1"/>
</dbReference>
<feature type="binding site" evidence="7">
    <location>
        <position position="129"/>
    </location>
    <ligand>
        <name>Zn(2+)</name>
        <dbReference type="ChEBI" id="CHEBI:29105"/>
        <label>2</label>
    </ligand>
</feature>
<feature type="binding site" evidence="7">
    <location>
        <position position="52"/>
    </location>
    <ligand>
        <name>Zn(2+)</name>
        <dbReference type="ChEBI" id="CHEBI:29105"/>
        <label>1</label>
    </ligand>
</feature>
<dbReference type="NCBIfam" id="TIGR03413">
    <property type="entry name" value="GSH_gloB"/>
    <property type="match status" value="1"/>
</dbReference>
<evidence type="ECO:0000259" key="8">
    <source>
        <dbReference type="SMART" id="SM00849"/>
    </source>
</evidence>
<keyword evidence="5 7" id="KW-0378">Hydrolase</keyword>
<dbReference type="InterPro" id="IPR036866">
    <property type="entry name" value="RibonucZ/Hydroxyglut_hydro"/>
</dbReference>
<dbReference type="SUPFAM" id="SSF56281">
    <property type="entry name" value="Metallo-hydrolase/oxidoreductase"/>
    <property type="match status" value="1"/>
</dbReference>
<dbReference type="SMART" id="SM00849">
    <property type="entry name" value="Lactamase_B"/>
    <property type="match status" value="1"/>
</dbReference>
<dbReference type="HAMAP" id="MF_01374">
    <property type="entry name" value="Glyoxalase_2"/>
    <property type="match status" value="1"/>
</dbReference>
<comment type="cofactor">
    <cofactor evidence="7">
        <name>Zn(2+)</name>
        <dbReference type="ChEBI" id="CHEBI:29105"/>
    </cofactor>
    <text evidence="7">Binds 2 Zn(2+) ions per subunit.</text>
</comment>
<feature type="binding site" evidence="7">
    <location>
        <position position="129"/>
    </location>
    <ligand>
        <name>Zn(2+)</name>
        <dbReference type="ChEBI" id="CHEBI:29105"/>
        <label>1</label>
    </ligand>
</feature>
<feature type="binding site" evidence="7">
    <location>
        <position position="107"/>
    </location>
    <ligand>
        <name>Zn(2+)</name>
        <dbReference type="ChEBI" id="CHEBI:29105"/>
        <label>1</label>
    </ligand>
</feature>
<comment type="catalytic activity">
    <reaction evidence="1 7">
        <text>an S-(2-hydroxyacyl)glutathione + H2O = a 2-hydroxy carboxylate + glutathione + H(+)</text>
        <dbReference type="Rhea" id="RHEA:21864"/>
        <dbReference type="ChEBI" id="CHEBI:15377"/>
        <dbReference type="ChEBI" id="CHEBI:15378"/>
        <dbReference type="ChEBI" id="CHEBI:57925"/>
        <dbReference type="ChEBI" id="CHEBI:58896"/>
        <dbReference type="ChEBI" id="CHEBI:71261"/>
        <dbReference type="EC" id="3.1.2.6"/>
    </reaction>
</comment>
<proteinExistence type="inferred from homology"/>
<accession>A0A9X4E8M3</accession>
<feature type="domain" description="Metallo-beta-lactamase" evidence="8">
    <location>
        <begin position="11"/>
        <end position="167"/>
    </location>
</feature>
<dbReference type="CDD" id="cd07723">
    <property type="entry name" value="hydroxyacylglutathione_hydrolase_MBL-fold"/>
    <property type="match status" value="1"/>
</dbReference>
<evidence type="ECO:0000313" key="11">
    <source>
        <dbReference type="Proteomes" id="UP001149607"/>
    </source>
</evidence>
<keyword evidence="11" id="KW-1185">Reference proteome</keyword>
<evidence type="ECO:0000256" key="1">
    <source>
        <dbReference type="ARBA" id="ARBA00001623"/>
    </source>
</evidence>
<dbReference type="GO" id="GO:0019243">
    <property type="term" value="P:methylglyoxal catabolic process to D-lactate via S-lactoyl-glutathione"/>
    <property type="evidence" value="ECO:0007669"/>
    <property type="project" value="UniProtKB-UniRule"/>
</dbReference>
<protein>
    <recommendedName>
        <fullName evidence="7">Hydroxyacylglutathione hydrolase</fullName>
        <ecNumber evidence="7">3.1.2.6</ecNumber>
    </recommendedName>
    <alternativeName>
        <fullName evidence="7">Glyoxalase II</fullName>
        <shortName evidence="7">Glx II</shortName>
    </alternativeName>
</protein>
<keyword evidence="6 7" id="KW-0862">Zinc</keyword>
<comment type="subunit">
    <text evidence="7">Monomer.</text>
</comment>
<feature type="binding site" evidence="7">
    <location>
        <position position="56"/>
    </location>
    <ligand>
        <name>Zn(2+)</name>
        <dbReference type="ChEBI" id="CHEBI:29105"/>
        <label>2</label>
    </ligand>
</feature>